<comment type="caution">
    <text evidence="2">The sequence shown here is derived from an EMBL/GenBank/DDBJ whole genome shotgun (WGS) entry which is preliminary data.</text>
</comment>
<gene>
    <name evidence="2" type="ORF">JOF45_000556</name>
</gene>
<proteinExistence type="predicted"/>
<dbReference type="Proteomes" id="UP001519331">
    <property type="component" value="Unassembled WGS sequence"/>
</dbReference>
<feature type="domain" description="Polysaccharide pyruvyl transferase" evidence="1">
    <location>
        <begin position="240"/>
        <end position="358"/>
    </location>
</feature>
<accession>A0ABS4SZB1</accession>
<keyword evidence="3" id="KW-1185">Reference proteome</keyword>
<reference evidence="2 3" key="1">
    <citation type="submission" date="2021-03" db="EMBL/GenBank/DDBJ databases">
        <title>Sequencing the genomes of 1000 actinobacteria strains.</title>
        <authorList>
            <person name="Klenk H.-P."/>
        </authorList>
    </citation>
    <scope>NUCLEOTIDE SEQUENCE [LARGE SCALE GENOMIC DNA]</scope>
    <source>
        <strain evidence="2 3">DSM 12544</strain>
    </source>
</reference>
<dbReference type="InterPro" id="IPR007345">
    <property type="entry name" value="Polysacch_pyruvyl_Trfase"/>
</dbReference>
<protein>
    <recommendedName>
        <fullName evidence="1">Polysaccharide pyruvyl transferase domain-containing protein</fullName>
    </recommendedName>
</protein>
<dbReference type="RefSeq" id="WP_210047779.1">
    <property type="nucleotide sequence ID" value="NZ_JAGINX010000001.1"/>
</dbReference>
<sequence>MKTRRQDRQKKQAYFLHGDSGNVKSSIDEVQQHKVGVLGDKRRKRVFNHAAREAMAEKDLDSADFFSKKVFELAPDDPRPFHQYTSFLIKTKQWAKLAAQVQARRNDPYYGEVAERAEFLGVLARREWEEADRLVAEAIRTKSPNADMMKSRKVRAELDKRALERGITLDQRVKLWWMETPYPGNFGDAINPYIVEGLTGIPPKFSTKPHRTLAIGSIIKFAKPGTKVWGAGNPRQEEKLDPAADYRAVRGPLTRDLVLRNGGHMDEVYGDPAWFLPKIYHPTVKKTHKLGILLHVNHRGAVKNVDPDVKIIDLRRVGPEEIEAFIRELLSCEAVLSTSLHGVIVAHAYGIPVRWCTVSKARKGIPGDGMKFEDYFQSVGRSAPEPLDLSGLERVTSDLAEQCVDNAARPINLKKLADAAPFDVALEL</sequence>
<organism evidence="2 3">
    <name type="scientific">Nesterenkonia lacusekhoensis</name>
    <dbReference type="NCBI Taxonomy" id="150832"/>
    <lineage>
        <taxon>Bacteria</taxon>
        <taxon>Bacillati</taxon>
        <taxon>Actinomycetota</taxon>
        <taxon>Actinomycetes</taxon>
        <taxon>Micrococcales</taxon>
        <taxon>Micrococcaceae</taxon>
        <taxon>Nesterenkonia</taxon>
    </lineage>
</organism>
<evidence type="ECO:0000313" key="3">
    <source>
        <dbReference type="Proteomes" id="UP001519331"/>
    </source>
</evidence>
<name>A0ABS4SZB1_9MICC</name>
<dbReference type="Pfam" id="PF04230">
    <property type="entry name" value="PS_pyruv_trans"/>
    <property type="match status" value="1"/>
</dbReference>
<evidence type="ECO:0000259" key="1">
    <source>
        <dbReference type="Pfam" id="PF04230"/>
    </source>
</evidence>
<dbReference type="EMBL" id="JAGINX010000001">
    <property type="protein sequence ID" value="MBP2317537.1"/>
    <property type="molecule type" value="Genomic_DNA"/>
</dbReference>
<evidence type="ECO:0000313" key="2">
    <source>
        <dbReference type="EMBL" id="MBP2317537.1"/>
    </source>
</evidence>